<evidence type="ECO:0000313" key="7">
    <source>
        <dbReference type="EMBL" id="TWD81785.1"/>
    </source>
</evidence>
<keyword evidence="4" id="KW-0472">Membrane</keyword>
<dbReference type="Pfam" id="PF04228">
    <property type="entry name" value="Zn_peptidase"/>
    <property type="match status" value="1"/>
</dbReference>
<dbReference type="AlphaFoldDB" id="A0A561BSC7"/>
<dbReference type="InterPro" id="IPR007343">
    <property type="entry name" value="Uncharacterised_pept_Zn_put"/>
</dbReference>
<dbReference type="OrthoDB" id="3508456at2"/>
<accession>A0A561BSC7</accession>
<evidence type="ECO:0008006" key="9">
    <source>
        <dbReference type="Google" id="ProtNLM"/>
    </source>
</evidence>
<evidence type="ECO:0000256" key="2">
    <source>
        <dbReference type="ARBA" id="ARBA00022692"/>
    </source>
</evidence>
<keyword evidence="8" id="KW-1185">Reference proteome</keyword>
<feature type="chain" id="PRO_5022065452" description="Metalloprotease" evidence="6">
    <location>
        <begin position="22"/>
        <end position="287"/>
    </location>
</feature>
<evidence type="ECO:0000313" key="8">
    <source>
        <dbReference type="Proteomes" id="UP000318380"/>
    </source>
</evidence>
<feature type="region of interest" description="Disordered" evidence="5">
    <location>
        <begin position="247"/>
        <end position="274"/>
    </location>
</feature>
<dbReference type="Proteomes" id="UP000318380">
    <property type="component" value="Unassembled WGS sequence"/>
</dbReference>
<evidence type="ECO:0000256" key="4">
    <source>
        <dbReference type="ARBA" id="ARBA00023136"/>
    </source>
</evidence>
<comment type="subcellular location">
    <subcellularLocation>
        <location evidence="1">Membrane</location>
        <topology evidence="1">Single-pass membrane protein</topology>
    </subcellularLocation>
</comment>
<evidence type="ECO:0000256" key="6">
    <source>
        <dbReference type="SAM" id="SignalP"/>
    </source>
</evidence>
<dbReference type="EMBL" id="VIVK01000001">
    <property type="protein sequence ID" value="TWD81785.1"/>
    <property type="molecule type" value="Genomic_DNA"/>
</dbReference>
<proteinExistence type="predicted"/>
<evidence type="ECO:0000256" key="1">
    <source>
        <dbReference type="ARBA" id="ARBA00004167"/>
    </source>
</evidence>
<name>A0A561BSC7_9ACTN</name>
<feature type="region of interest" description="Disordered" evidence="5">
    <location>
        <begin position="23"/>
        <end position="54"/>
    </location>
</feature>
<dbReference type="GO" id="GO:0016020">
    <property type="term" value="C:membrane"/>
    <property type="evidence" value="ECO:0007669"/>
    <property type="project" value="UniProtKB-SubCell"/>
</dbReference>
<keyword evidence="2" id="KW-0812">Transmembrane</keyword>
<dbReference type="PANTHER" id="PTHR30168:SF0">
    <property type="entry name" value="INNER MEMBRANE PROTEIN"/>
    <property type="match status" value="1"/>
</dbReference>
<feature type="compositionally biased region" description="Low complexity" evidence="5">
    <location>
        <begin position="23"/>
        <end position="40"/>
    </location>
</feature>
<keyword evidence="3" id="KW-1133">Transmembrane helix</keyword>
<dbReference type="RefSeq" id="WP_145806914.1">
    <property type="nucleotide sequence ID" value="NZ_VIVK01000001.1"/>
</dbReference>
<keyword evidence="6" id="KW-0732">Signal</keyword>
<gene>
    <name evidence="7" type="ORF">FB561_2908</name>
</gene>
<evidence type="ECO:0000256" key="5">
    <source>
        <dbReference type="SAM" id="MobiDB-lite"/>
    </source>
</evidence>
<dbReference type="PROSITE" id="PS51257">
    <property type="entry name" value="PROKAR_LIPOPROTEIN"/>
    <property type="match status" value="1"/>
</dbReference>
<reference evidence="7 8" key="1">
    <citation type="submission" date="2019-06" db="EMBL/GenBank/DDBJ databases">
        <title>Sequencing the genomes of 1000 actinobacteria strains.</title>
        <authorList>
            <person name="Klenk H.-P."/>
        </authorList>
    </citation>
    <scope>NUCLEOTIDE SEQUENCE [LARGE SCALE GENOMIC DNA]</scope>
    <source>
        <strain evidence="7 8">DSM 24683</strain>
    </source>
</reference>
<feature type="signal peptide" evidence="6">
    <location>
        <begin position="1"/>
        <end position="21"/>
    </location>
</feature>
<organism evidence="7 8">
    <name type="scientific">Kribbella amoyensis</name>
    <dbReference type="NCBI Taxonomy" id="996641"/>
    <lineage>
        <taxon>Bacteria</taxon>
        <taxon>Bacillati</taxon>
        <taxon>Actinomycetota</taxon>
        <taxon>Actinomycetes</taxon>
        <taxon>Propionibacteriales</taxon>
        <taxon>Kribbellaceae</taxon>
        <taxon>Kribbella</taxon>
    </lineage>
</organism>
<dbReference type="PANTHER" id="PTHR30168">
    <property type="entry name" value="PUTATIVE MEMBRANE PROTEIN YPFJ"/>
    <property type="match status" value="1"/>
</dbReference>
<evidence type="ECO:0000256" key="3">
    <source>
        <dbReference type="ARBA" id="ARBA00022989"/>
    </source>
</evidence>
<sequence length="287" mass="30940">MPRLLVLLAAVLTLAGCGANAEPTQAIPSSSPSATASATPTTPPPSSKASTVSTSVDETLVRNRLYSTGRLARTSCTLPTKRLATKTAISRYSTVLVACLNRAWRPSIERSGNYFAPPTVQIVEADHVSPCGQADDASAFYCSENSAIYLDWEYYADEDPDQTPIRIEVLDVLAHEYGHHVQHLTGILGFFDSRTDGLSGKALWPDTRRMELQATCLGAVFQGANRRTLNLTGERLVYFSILQEQGDEEPPFDHGSPESNEAWTGAAFASGDPKSCNTWTAPAAKVS</sequence>
<comment type="caution">
    <text evidence="7">The sequence shown here is derived from an EMBL/GenBank/DDBJ whole genome shotgun (WGS) entry which is preliminary data.</text>
</comment>
<protein>
    <recommendedName>
        <fullName evidence="9">Metalloprotease</fullName>
    </recommendedName>
</protein>